<dbReference type="PaxDb" id="65489-OBART02G36630.1"/>
<organism evidence="2">
    <name type="scientific">Oryza barthii</name>
    <dbReference type="NCBI Taxonomy" id="65489"/>
    <lineage>
        <taxon>Eukaryota</taxon>
        <taxon>Viridiplantae</taxon>
        <taxon>Streptophyta</taxon>
        <taxon>Embryophyta</taxon>
        <taxon>Tracheophyta</taxon>
        <taxon>Spermatophyta</taxon>
        <taxon>Magnoliopsida</taxon>
        <taxon>Liliopsida</taxon>
        <taxon>Poales</taxon>
        <taxon>Poaceae</taxon>
        <taxon>BOP clade</taxon>
        <taxon>Oryzoideae</taxon>
        <taxon>Oryzeae</taxon>
        <taxon>Oryzinae</taxon>
        <taxon>Oryza</taxon>
    </lineage>
</organism>
<evidence type="ECO:0000313" key="3">
    <source>
        <dbReference type="Proteomes" id="UP000026960"/>
    </source>
</evidence>
<dbReference type="Proteomes" id="UP000026960">
    <property type="component" value="Chromosome 2"/>
</dbReference>
<protein>
    <submittedName>
        <fullName evidence="2">Uncharacterized protein</fullName>
    </submittedName>
</protein>
<dbReference type="EnsemblPlants" id="OBART02G36630.1">
    <property type="protein sequence ID" value="OBART02G36630.1"/>
    <property type="gene ID" value="OBART02G36630"/>
</dbReference>
<proteinExistence type="predicted"/>
<keyword evidence="3" id="KW-1185">Reference proteome</keyword>
<sequence>MAFQQQGSMFLKGLHVSSSSPPTLSLSQAGQRPAAGTLPPVPPPASSEAQTVIVSAIHGVYQKSSVPSILWELGAVRYAIRRLFLLPHRLPLWSDQEHHAA</sequence>
<reference evidence="2" key="2">
    <citation type="submission" date="2015-03" db="UniProtKB">
        <authorList>
            <consortium name="EnsemblPlants"/>
        </authorList>
    </citation>
    <scope>IDENTIFICATION</scope>
</reference>
<feature type="region of interest" description="Disordered" evidence="1">
    <location>
        <begin position="13"/>
        <end position="44"/>
    </location>
</feature>
<dbReference type="HOGENOM" id="CLU_2295997_0_0_1"/>
<feature type="compositionally biased region" description="Low complexity" evidence="1">
    <location>
        <begin position="17"/>
        <end position="38"/>
    </location>
</feature>
<evidence type="ECO:0000313" key="2">
    <source>
        <dbReference type="EnsemblPlants" id="OBART02G36630.1"/>
    </source>
</evidence>
<name>A0A0D3FBU4_9ORYZ</name>
<reference evidence="2" key="1">
    <citation type="journal article" date="2009" name="Rice">
        <title>De Novo Next Generation Sequencing of Plant Genomes.</title>
        <authorList>
            <person name="Rounsley S."/>
            <person name="Marri P.R."/>
            <person name="Yu Y."/>
            <person name="He R."/>
            <person name="Sisneros N."/>
            <person name="Goicoechea J.L."/>
            <person name="Lee S.J."/>
            <person name="Angelova A."/>
            <person name="Kudrna D."/>
            <person name="Luo M."/>
            <person name="Affourtit J."/>
            <person name="Desany B."/>
            <person name="Knight J."/>
            <person name="Niazi F."/>
            <person name="Egholm M."/>
            <person name="Wing R.A."/>
        </authorList>
    </citation>
    <scope>NUCLEOTIDE SEQUENCE [LARGE SCALE GENOMIC DNA]</scope>
    <source>
        <strain evidence="2">cv. IRGC 105608</strain>
    </source>
</reference>
<dbReference type="Gramene" id="OBART02G36630.1">
    <property type="protein sequence ID" value="OBART02G36630.1"/>
    <property type="gene ID" value="OBART02G36630"/>
</dbReference>
<evidence type="ECO:0000256" key="1">
    <source>
        <dbReference type="SAM" id="MobiDB-lite"/>
    </source>
</evidence>
<accession>A0A0D3FBU4</accession>
<dbReference type="AlphaFoldDB" id="A0A0D3FBU4"/>